<dbReference type="Proteomes" id="UP000783686">
    <property type="component" value="Unassembled WGS sequence"/>
</dbReference>
<dbReference type="EMBL" id="CAJFDH010000004">
    <property type="protein sequence ID" value="CAD5219366.1"/>
    <property type="molecule type" value="Genomic_DNA"/>
</dbReference>
<dbReference type="InterPro" id="IPR022157">
    <property type="entry name" value="Dynactin"/>
</dbReference>
<dbReference type="OrthoDB" id="2130750at2759"/>
<keyword evidence="4" id="KW-1185">Reference proteome</keyword>
<dbReference type="Pfam" id="PF12455">
    <property type="entry name" value="Dynactin"/>
    <property type="match status" value="1"/>
</dbReference>
<evidence type="ECO:0000256" key="1">
    <source>
        <dbReference type="SAM" id="Coils"/>
    </source>
</evidence>
<dbReference type="Proteomes" id="UP000614601">
    <property type="component" value="Unassembled WGS sequence"/>
</dbReference>
<dbReference type="Gene3D" id="1.20.5.1700">
    <property type="match status" value="1"/>
</dbReference>
<gene>
    <name evidence="3" type="ORF">BOKJ2_LOCUS8408</name>
</gene>
<feature type="coiled-coil region" evidence="1">
    <location>
        <begin position="799"/>
        <end position="826"/>
    </location>
</feature>
<sequence length="1015" mass="116967">MQQLEEENAELREKLENLRTKRKEDLAKLTEFDNLRIQFQTLVEYKSSATEEMRNYRRRIEETEARLAETEKRLDESSIPSDLESQLEMLTLDKELAEQKLESAMIELTEKKTKIEELEVELELLKTSMEEEVSADGEMAGNSVQVRNLNQQLEKCQAVIIRMRDIVNTTNMEKQFMQQNLEEFQKQYETLQTDFEKKSTEISGARAIISDLQEQVDSALGSTKMVEHLTASNLDLEERLRNALTEKEHLYEMYLLSEDIAAAAKEEMQQSRLDSNSYLLTINERDDQISQLNSRINDYENVIQKFRQKISDLNDDIVGFKDQVTVLQGQMNNRSVEGGSLATFNASKDFSKVVSGELDALELKYSNQLAHYLKDFLPDNFNSAGGDYDCVLLTVFFPKVAEKAELLVKLLADKYPEVTNLTQEHVTMSHKGEQWAHVRRFNYQLLRASGVMWRFESVTKTCTPESLQRLAMQRTEITSQEKVIDQYFDLLKQQKFDENTSCDILEHCVNTLNKIFIINLSASDFDACAALHNYLHQLKAALAWAEFNCLRLKLFLLPEHSGENDFTEYLDNLIDVIKESSSTINKTKKFIPQDKTIDWSHDVQDTITCLETLVDKVAKILHESAGLACSQLTTNAVRQTEDVQGFSIIEMKEFIQSKVEKMIKQQKNIPDALHEVTATLTTFKQTLEDLSYKLEKKEFEKALPPARKCTPLKDRAEGRRQDVVDVESLRWQLQKKDEEYKRVCQAYKASEDAVSTYKIQLEREKKRLIESGKPENILIPADKLEEAIKSETGKIHVELEEAKTQLKEAELARDKLKKELELEKKGKLSSPLMMDLGNSGLKLEGEQMDVVQLKNSLIWTQDKVRRLQAELSASVLSSLKPLKCPDRVCGRISLADNNENSIKNTINSFLTEADILSMEYKKLTSVNVKDQGSLYRRNVVEYNNRVNDLRFRLRSLWEKKMPQSQMPIVLQDIEIEVPKKKKTLDSSGFASALAECKKLNEERSQCFREILSVFN</sequence>
<feature type="domain" description="Dynein associated protein" evidence="2">
    <location>
        <begin position="344"/>
        <end position="589"/>
    </location>
</feature>
<accession>A0A811KS40</accession>
<protein>
    <recommendedName>
        <fullName evidence="2">Dynein associated protein domain-containing protein</fullName>
    </recommendedName>
</protein>
<dbReference type="AlphaFoldDB" id="A0A811KS40"/>
<proteinExistence type="predicted"/>
<evidence type="ECO:0000313" key="3">
    <source>
        <dbReference type="EMBL" id="CAD5219366.1"/>
    </source>
</evidence>
<keyword evidence="1" id="KW-0175">Coiled coil</keyword>
<evidence type="ECO:0000313" key="4">
    <source>
        <dbReference type="Proteomes" id="UP000614601"/>
    </source>
</evidence>
<comment type="caution">
    <text evidence="3">The sequence shown here is derived from an EMBL/GenBank/DDBJ whole genome shotgun (WGS) entry which is preliminary data.</text>
</comment>
<feature type="coiled-coil region" evidence="1">
    <location>
        <begin position="1"/>
        <end position="135"/>
    </location>
</feature>
<feature type="coiled-coil region" evidence="1">
    <location>
        <begin position="282"/>
        <end position="323"/>
    </location>
</feature>
<name>A0A811KS40_9BILA</name>
<evidence type="ECO:0000259" key="2">
    <source>
        <dbReference type="Pfam" id="PF12455"/>
    </source>
</evidence>
<feature type="coiled-coil region" evidence="1">
    <location>
        <begin position="226"/>
        <end position="253"/>
    </location>
</feature>
<feature type="coiled-coil region" evidence="1">
    <location>
        <begin position="167"/>
        <end position="201"/>
    </location>
</feature>
<reference evidence="3" key="1">
    <citation type="submission" date="2020-09" db="EMBL/GenBank/DDBJ databases">
        <authorList>
            <person name="Kikuchi T."/>
        </authorList>
    </citation>
    <scope>NUCLEOTIDE SEQUENCE</scope>
    <source>
        <strain evidence="3">SH1</strain>
    </source>
</reference>
<organism evidence="3 4">
    <name type="scientific">Bursaphelenchus okinawaensis</name>
    <dbReference type="NCBI Taxonomy" id="465554"/>
    <lineage>
        <taxon>Eukaryota</taxon>
        <taxon>Metazoa</taxon>
        <taxon>Ecdysozoa</taxon>
        <taxon>Nematoda</taxon>
        <taxon>Chromadorea</taxon>
        <taxon>Rhabditida</taxon>
        <taxon>Tylenchina</taxon>
        <taxon>Tylenchomorpha</taxon>
        <taxon>Aphelenchoidea</taxon>
        <taxon>Aphelenchoididae</taxon>
        <taxon>Bursaphelenchus</taxon>
    </lineage>
</organism>
<dbReference type="EMBL" id="CAJFCW020000004">
    <property type="protein sequence ID" value="CAG9112463.1"/>
    <property type="molecule type" value="Genomic_DNA"/>
</dbReference>